<dbReference type="AlphaFoldDB" id="M1XPD3"/>
<sequence length="145" mass="15961">MNTQAQYLKTIYLVQDETDGPASTGDIADNLGVSPASANEMIGKLESRGLAEHEKYKGVSLTDEGLGRARDALQTYCIIERFLVEVLEVEEFQAEARQLESVIDETVAERLDTIIDRAECCPDCFDAETDACELLEVDVPTEPAD</sequence>
<dbReference type="PANTHER" id="PTHR33238">
    <property type="entry name" value="IRON (METAL) DEPENDENT REPRESSOR, DTXR FAMILY"/>
    <property type="match status" value="1"/>
</dbReference>
<dbReference type="InterPro" id="IPR036388">
    <property type="entry name" value="WH-like_DNA-bd_sf"/>
</dbReference>
<dbReference type="KEGG" id="nmo:Nmlp_1690"/>
<keyword evidence="4" id="KW-0804">Transcription</keyword>
<keyword evidence="2" id="KW-0805">Transcription regulation</keyword>
<dbReference type="SMART" id="SM00529">
    <property type="entry name" value="HTH_DTXR"/>
    <property type="match status" value="1"/>
</dbReference>
<dbReference type="GO" id="GO:0046914">
    <property type="term" value="F:transition metal ion binding"/>
    <property type="evidence" value="ECO:0007669"/>
    <property type="project" value="InterPro"/>
</dbReference>
<reference evidence="6 7" key="1">
    <citation type="journal article" date="2013" name="Genome Announc.">
        <title>Genome of the haloarchaeon Natronomonas moolapensis, a neutrophilic member of a previously haloalkaliphilic genus.</title>
        <authorList>
            <person name="Dyall-Smith M.L."/>
            <person name="Pfeiffer F."/>
            <person name="Oberwinkler T."/>
            <person name="Klee K."/>
            <person name="Rampp M."/>
            <person name="Palm P."/>
            <person name="Gross K."/>
            <person name="Schuster S.C."/>
            <person name="Oesterhelt D."/>
        </authorList>
    </citation>
    <scope>NUCLEOTIDE SEQUENCE [LARGE SCALE GENOMIC DNA]</scope>
    <source>
        <strain evidence="7">DSM 18674 / JCM 14361 / 8.8.11</strain>
    </source>
</reference>
<dbReference type="GO" id="GO:0003677">
    <property type="term" value="F:DNA binding"/>
    <property type="evidence" value="ECO:0007669"/>
    <property type="project" value="UniProtKB-KW"/>
</dbReference>
<dbReference type="InterPro" id="IPR036390">
    <property type="entry name" value="WH_DNA-bd_sf"/>
</dbReference>
<feature type="domain" description="HTH dtxR-type" evidence="5">
    <location>
        <begin position="1"/>
        <end position="62"/>
    </location>
</feature>
<dbReference type="eggNOG" id="arCOG02100">
    <property type="taxonomic scope" value="Archaea"/>
</dbReference>
<dbReference type="GO" id="GO:0003700">
    <property type="term" value="F:DNA-binding transcription factor activity"/>
    <property type="evidence" value="ECO:0007669"/>
    <property type="project" value="InterPro"/>
</dbReference>
<dbReference type="InterPro" id="IPR001367">
    <property type="entry name" value="Fe_dep_repressor"/>
</dbReference>
<proteinExistence type="inferred from homology"/>
<evidence type="ECO:0000259" key="5">
    <source>
        <dbReference type="PROSITE" id="PS50944"/>
    </source>
</evidence>
<dbReference type="GO" id="GO:0046983">
    <property type="term" value="F:protein dimerization activity"/>
    <property type="evidence" value="ECO:0007669"/>
    <property type="project" value="InterPro"/>
</dbReference>
<dbReference type="InterPro" id="IPR022689">
    <property type="entry name" value="Iron_dep_repressor"/>
</dbReference>
<dbReference type="RefSeq" id="WP_015408721.1">
    <property type="nucleotide sequence ID" value="NC_020388.1"/>
</dbReference>
<dbReference type="STRING" id="268739.Nmlp_1690"/>
<gene>
    <name evidence="6" type="ordered locus">Nmlp_1690</name>
</gene>
<dbReference type="HOGENOM" id="CLU_069532_4_0_2"/>
<dbReference type="InterPro" id="IPR022687">
    <property type="entry name" value="HTH_DTXR"/>
</dbReference>
<accession>M1XPD3</accession>
<name>M1XPD3_NATM8</name>
<dbReference type="Proteomes" id="UP000011867">
    <property type="component" value="Chromosome"/>
</dbReference>
<comment type="similarity">
    <text evidence="1">Belongs to the DtxR/MntR family.</text>
</comment>
<organism evidence="6 7">
    <name type="scientific">Natronomonas moolapensis (strain DSM 18674 / CECT 7526 / JCM 14361 / 8.8.11)</name>
    <dbReference type="NCBI Taxonomy" id="268739"/>
    <lineage>
        <taxon>Archaea</taxon>
        <taxon>Methanobacteriati</taxon>
        <taxon>Methanobacteriota</taxon>
        <taxon>Stenosarchaea group</taxon>
        <taxon>Halobacteria</taxon>
        <taxon>Halobacteriales</taxon>
        <taxon>Natronomonadaceae</taxon>
        <taxon>Natronomonas</taxon>
    </lineage>
</organism>
<dbReference type="PROSITE" id="PS50944">
    <property type="entry name" value="HTH_DTXR"/>
    <property type="match status" value="1"/>
</dbReference>
<evidence type="ECO:0000256" key="3">
    <source>
        <dbReference type="ARBA" id="ARBA00023125"/>
    </source>
</evidence>
<evidence type="ECO:0000313" key="7">
    <source>
        <dbReference type="Proteomes" id="UP000011867"/>
    </source>
</evidence>
<evidence type="ECO:0000256" key="2">
    <source>
        <dbReference type="ARBA" id="ARBA00023015"/>
    </source>
</evidence>
<evidence type="ECO:0000256" key="1">
    <source>
        <dbReference type="ARBA" id="ARBA00007871"/>
    </source>
</evidence>
<dbReference type="Pfam" id="PF01325">
    <property type="entry name" value="Fe_dep_repress"/>
    <property type="match status" value="1"/>
</dbReference>
<evidence type="ECO:0000256" key="4">
    <source>
        <dbReference type="ARBA" id="ARBA00023163"/>
    </source>
</evidence>
<dbReference type="Gene3D" id="1.10.10.10">
    <property type="entry name" value="Winged helix-like DNA-binding domain superfamily/Winged helix DNA-binding domain"/>
    <property type="match status" value="1"/>
</dbReference>
<dbReference type="GeneID" id="14652181"/>
<protein>
    <submittedName>
        <fullName evidence="6">SirR/DtxR family transcription regulator</fullName>
    </submittedName>
</protein>
<keyword evidence="3" id="KW-0238">DNA-binding</keyword>
<dbReference type="Pfam" id="PF02742">
    <property type="entry name" value="Fe_dep_repr_C"/>
    <property type="match status" value="1"/>
</dbReference>
<dbReference type="PANTHER" id="PTHR33238:SF7">
    <property type="entry name" value="IRON-DEPENDENT TRANSCRIPTIONAL REGULATOR"/>
    <property type="match status" value="1"/>
</dbReference>
<dbReference type="SUPFAM" id="SSF46785">
    <property type="entry name" value="Winged helix' DNA-binding domain"/>
    <property type="match status" value="1"/>
</dbReference>
<evidence type="ECO:0000313" key="6">
    <source>
        <dbReference type="EMBL" id="CCQ35885.1"/>
    </source>
</evidence>
<keyword evidence="7" id="KW-1185">Reference proteome</keyword>
<dbReference type="EMBL" id="HF582854">
    <property type="protein sequence ID" value="CCQ35885.1"/>
    <property type="molecule type" value="Genomic_DNA"/>
</dbReference>
<dbReference type="InterPro" id="IPR050536">
    <property type="entry name" value="DtxR_MntR_Metal-Reg"/>
</dbReference>
<dbReference type="OrthoDB" id="311420at2157"/>